<keyword evidence="3 6" id="KW-0378">Hydrolase</keyword>
<comment type="catalytic activity">
    <reaction evidence="6">
        <text>N-terminal N-formyl-L-methionyl-[peptide] + H2O = N-terminal L-methionyl-[peptide] + formate</text>
        <dbReference type="Rhea" id="RHEA:24420"/>
        <dbReference type="Rhea" id="RHEA-COMP:10639"/>
        <dbReference type="Rhea" id="RHEA-COMP:10640"/>
        <dbReference type="ChEBI" id="CHEBI:15377"/>
        <dbReference type="ChEBI" id="CHEBI:15740"/>
        <dbReference type="ChEBI" id="CHEBI:49298"/>
        <dbReference type="ChEBI" id="CHEBI:64731"/>
        <dbReference type="EC" id="3.5.1.88"/>
    </reaction>
</comment>
<dbReference type="PANTHER" id="PTHR10458:SF2">
    <property type="entry name" value="PEPTIDE DEFORMYLASE, MITOCHONDRIAL"/>
    <property type="match status" value="1"/>
</dbReference>
<proteinExistence type="inferred from homology"/>
<evidence type="ECO:0000256" key="1">
    <source>
        <dbReference type="ARBA" id="ARBA00010759"/>
    </source>
</evidence>
<dbReference type="AlphaFoldDB" id="A0A2T0V0M9"/>
<protein>
    <recommendedName>
        <fullName evidence="6">Peptide deformylase</fullName>
        <shortName evidence="6">PDF</shortName>
        <ecNumber evidence="6">3.5.1.88</ecNumber>
    </recommendedName>
    <alternativeName>
        <fullName evidence="6">Polypeptide deformylase</fullName>
    </alternativeName>
</protein>
<dbReference type="CDD" id="cd00487">
    <property type="entry name" value="Pep_deformylase"/>
    <property type="match status" value="1"/>
</dbReference>
<dbReference type="InterPro" id="IPR036821">
    <property type="entry name" value="Peptide_deformylase_sf"/>
</dbReference>
<dbReference type="RefSeq" id="WP_106295973.1">
    <property type="nucleotide sequence ID" value="NZ_PVTI01000001.1"/>
</dbReference>
<evidence type="ECO:0000313" key="9">
    <source>
        <dbReference type="Proteomes" id="UP000237822"/>
    </source>
</evidence>
<comment type="function">
    <text evidence="6">Removes the formyl group from the N-terminal Met of newly synthesized proteins. Requires at least a dipeptide for an efficient rate of reaction. N-terminal L-methionine is a prerequisite for activity but the enzyme has broad specificity at other positions.</text>
</comment>
<dbReference type="EC" id="3.5.1.88" evidence="6"/>
<keyword evidence="9" id="KW-1185">Reference proteome</keyword>
<evidence type="ECO:0000256" key="2">
    <source>
        <dbReference type="ARBA" id="ARBA00022723"/>
    </source>
</evidence>
<accession>A0A2T0V0M9</accession>
<keyword evidence="5 6" id="KW-0408">Iron</keyword>
<name>A0A2T0V0M9_9MICO</name>
<comment type="similarity">
    <text evidence="1 6">Belongs to the polypeptide deformylase family.</text>
</comment>
<gene>
    <name evidence="6" type="primary">def</name>
    <name evidence="8" type="ORF">BCF74_10165</name>
</gene>
<feature type="binding site" evidence="6">
    <location>
        <position position="99"/>
    </location>
    <ligand>
        <name>Fe cation</name>
        <dbReference type="ChEBI" id="CHEBI:24875"/>
    </ligand>
</feature>
<dbReference type="Gene3D" id="3.90.45.10">
    <property type="entry name" value="Peptide deformylase"/>
    <property type="match status" value="1"/>
</dbReference>
<dbReference type="SUPFAM" id="SSF56420">
    <property type="entry name" value="Peptide deformylase"/>
    <property type="match status" value="1"/>
</dbReference>
<reference evidence="8 9" key="1">
    <citation type="submission" date="2018-03" db="EMBL/GenBank/DDBJ databases">
        <title>Genomic Encyclopedia of Archaeal and Bacterial Type Strains, Phase II (KMG-II): from individual species to whole genera.</title>
        <authorList>
            <person name="Goeker M."/>
        </authorList>
    </citation>
    <scope>NUCLEOTIDE SEQUENCE [LARGE SCALE GENOMIC DNA]</scope>
    <source>
        <strain evidence="8 9">ATCC BAA-1496</strain>
    </source>
</reference>
<dbReference type="PANTHER" id="PTHR10458">
    <property type="entry name" value="PEPTIDE DEFORMYLASE"/>
    <property type="match status" value="1"/>
</dbReference>
<dbReference type="EMBL" id="PVTI01000001">
    <property type="protein sequence ID" value="PRY63667.1"/>
    <property type="molecule type" value="Genomic_DNA"/>
</dbReference>
<feature type="binding site" evidence="6">
    <location>
        <position position="145"/>
    </location>
    <ligand>
        <name>Fe cation</name>
        <dbReference type="ChEBI" id="CHEBI:24875"/>
    </ligand>
</feature>
<dbReference type="Proteomes" id="UP000237822">
    <property type="component" value="Unassembled WGS sequence"/>
</dbReference>
<evidence type="ECO:0000256" key="6">
    <source>
        <dbReference type="HAMAP-Rule" id="MF_00163"/>
    </source>
</evidence>
<sequence length="228" mass="24790">MTIRPVTITGEPVLHRRAEPVEVIDDGIRELVADMFETMDAARGVGLAAPQVGVGLRIFTWQMDNNDGIPPRGVVINPYVSASKPPVGDPSPSDESEGCLSVPGESFPLRRGETATLTGLDLDGNEISYTATGWFARMFQHEYDHLNGFLYVDRLQGKWARKAKKAIKGHEWGVPGLTWMPGVDRDPFGHDDVDDDEYDEDVIAEGGHADTAESGASGTQAAEDELAR</sequence>
<evidence type="ECO:0000256" key="4">
    <source>
        <dbReference type="ARBA" id="ARBA00022917"/>
    </source>
</evidence>
<evidence type="ECO:0000256" key="3">
    <source>
        <dbReference type="ARBA" id="ARBA00022801"/>
    </source>
</evidence>
<evidence type="ECO:0000256" key="7">
    <source>
        <dbReference type="SAM" id="MobiDB-lite"/>
    </source>
</evidence>
<organism evidence="8 9">
    <name type="scientific">Knoellia remsis</name>
    <dbReference type="NCBI Taxonomy" id="407159"/>
    <lineage>
        <taxon>Bacteria</taxon>
        <taxon>Bacillati</taxon>
        <taxon>Actinomycetota</taxon>
        <taxon>Actinomycetes</taxon>
        <taxon>Micrococcales</taxon>
        <taxon>Intrasporangiaceae</taxon>
        <taxon>Knoellia</taxon>
    </lineage>
</organism>
<dbReference type="PRINTS" id="PR01576">
    <property type="entry name" value="PDEFORMYLASE"/>
</dbReference>
<dbReference type="GO" id="GO:0046872">
    <property type="term" value="F:metal ion binding"/>
    <property type="evidence" value="ECO:0007669"/>
    <property type="project" value="UniProtKB-KW"/>
</dbReference>
<dbReference type="NCBIfam" id="TIGR00079">
    <property type="entry name" value="pept_deformyl"/>
    <property type="match status" value="1"/>
</dbReference>
<comment type="caution">
    <text evidence="8">The sequence shown here is derived from an EMBL/GenBank/DDBJ whole genome shotgun (WGS) entry which is preliminary data.</text>
</comment>
<dbReference type="InterPro" id="IPR023635">
    <property type="entry name" value="Peptide_deformylase"/>
</dbReference>
<keyword evidence="4 6" id="KW-0648">Protein biosynthesis</keyword>
<feature type="region of interest" description="Disordered" evidence="7">
    <location>
        <begin position="185"/>
        <end position="228"/>
    </location>
</feature>
<evidence type="ECO:0000313" key="8">
    <source>
        <dbReference type="EMBL" id="PRY63667.1"/>
    </source>
</evidence>
<dbReference type="NCBIfam" id="NF001159">
    <property type="entry name" value="PRK00150.1-3"/>
    <property type="match status" value="1"/>
</dbReference>
<feature type="compositionally biased region" description="Acidic residues" evidence="7">
    <location>
        <begin position="192"/>
        <end position="203"/>
    </location>
</feature>
<dbReference type="GO" id="GO:0042586">
    <property type="term" value="F:peptide deformylase activity"/>
    <property type="evidence" value="ECO:0007669"/>
    <property type="project" value="UniProtKB-UniRule"/>
</dbReference>
<dbReference type="GO" id="GO:0006412">
    <property type="term" value="P:translation"/>
    <property type="evidence" value="ECO:0007669"/>
    <property type="project" value="UniProtKB-UniRule"/>
</dbReference>
<comment type="cofactor">
    <cofactor evidence="6">
        <name>Fe(2+)</name>
        <dbReference type="ChEBI" id="CHEBI:29033"/>
    </cofactor>
    <text evidence="6">Binds 1 Fe(2+) ion.</text>
</comment>
<keyword evidence="2 6" id="KW-0479">Metal-binding</keyword>
<dbReference type="Pfam" id="PF01327">
    <property type="entry name" value="Pep_deformylase"/>
    <property type="match status" value="1"/>
</dbReference>
<dbReference type="HAMAP" id="MF_00163">
    <property type="entry name" value="Pep_deformylase"/>
    <property type="match status" value="1"/>
</dbReference>
<dbReference type="OrthoDB" id="9804313at2"/>
<evidence type="ECO:0000256" key="5">
    <source>
        <dbReference type="ARBA" id="ARBA00023004"/>
    </source>
</evidence>
<feature type="active site" evidence="6">
    <location>
        <position position="142"/>
    </location>
</feature>
<feature type="binding site" evidence="6">
    <location>
        <position position="141"/>
    </location>
    <ligand>
        <name>Fe cation</name>
        <dbReference type="ChEBI" id="CHEBI:24875"/>
    </ligand>
</feature>
<feature type="region of interest" description="Disordered" evidence="7">
    <location>
        <begin position="83"/>
        <end position="105"/>
    </location>
</feature>